<reference evidence="2" key="1">
    <citation type="journal article" date="2023" name="Mol. Ecol. Resour.">
        <title>Chromosome-level genome assembly of a triploid poplar Populus alba 'Berolinensis'.</title>
        <authorList>
            <person name="Chen S."/>
            <person name="Yu Y."/>
            <person name="Wang X."/>
            <person name="Wang S."/>
            <person name="Zhang T."/>
            <person name="Zhou Y."/>
            <person name="He R."/>
            <person name="Meng N."/>
            <person name="Wang Y."/>
            <person name="Liu W."/>
            <person name="Liu Z."/>
            <person name="Liu J."/>
            <person name="Guo Q."/>
            <person name="Huang H."/>
            <person name="Sederoff R.R."/>
            <person name="Wang G."/>
            <person name="Qu G."/>
            <person name="Chen S."/>
        </authorList>
    </citation>
    <scope>NUCLEOTIDE SEQUENCE</scope>
    <source>
        <strain evidence="2">SC-2020</strain>
    </source>
</reference>
<dbReference type="InterPro" id="IPR017853">
    <property type="entry name" value="GH"/>
</dbReference>
<dbReference type="Gene3D" id="3.20.20.80">
    <property type="entry name" value="Glycosidases"/>
    <property type="match status" value="1"/>
</dbReference>
<name>A0AAD6VVP2_9ROSI</name>
<evidence type="ECO:0000313" key="3">
    <source>
        <dbReference type="Proteomes" id="UP001164929"/>
    </source>
</evidence>
<gene>
    <name evidence="2" type="ORF">NC653_018618</name>
</gene>
<sequence>MFYGLLFTQYVNSRCIDVGDDYILANTTFNQYLLPAMIGFEEALKSTGASVHCDASLSHADNIFPSFRSVLRISIDPACCPVIVQDGALGCTNILDALVDVAYSALEKAGAKEVEIIKVTETRGPSGEGHPARERKSRLFQKGEGMLWSTPLISDPEPPR</sequence>
<feature type="region of interest" description="Disordered" evidence="1">
    <location>
        <begin position="122"/>
        <end position="160"/>
    </location>
</feature>
<accession>A0AAD6VVP2</accession>
<evidence type="ECO:0000313" key="2">
    <source>
        <dbReference type="EMBL" id="KAJ6990137.1"/>
    </source>
</evidence>
<dbReference type="EMBL" id="JAQIZT010000007">
    <property type="protein sequence ID" value="KAJ6990137.1"/>
    <property type="molecule type" value="Genomic_DNA"/>
</dbReference>
<proteinExistence type="predicted"/>
<comment type="caution">
    <text evidence="2">The sequence shown here is derived from an EMBL/GenBank/DDBJ whole genome shotgun (WGS) entry which is preliminary data.</text>
</comment>
<protein>
    <submittedName>
        <fullName evidence="2">Uncharacterized protein</fullName>
    </submittedName>
</protein>
<dbReference type="Proteomes" id="UP001164929">
    <property type="component" value="Chromosome 7"/>
</dbReference>
<dbReference type="AlphaFoldDB" id="A0AAD6VVP2"/>
<keyword evidence="3" id="KW-1185">Reference proteome</keyword>
<evidence type="ECO:0000256" key="1">
    <source>
        <dbReference type="SAM" id="MobiDB-lite"/>
    </source>
</evidence>
<organism evidence="2 3">
    <name type="scientific">Populus alba x Populus x berolinensis</name>
    <dbReference type="NCBI Taxonomy" id="444605"/>
    <lineage>
        <taxon>Eukaryota</taxon>
        <taxon>Viridiplantae</taxon>
        <taxon>Streptophyta</taxon>
        <taxon>Embryophyta</taxon>
        <taxon>Tracheophyta</taxon>
        <taxon>Spermatophyta</taxon>
        <taxon>Magnoliopsida</taxon>
        <taxon>eudicotyledons</taxon>
        <taxon>Gunneridae</taxon>
        <taxon>Pentapetalae</taxon>
        <taxon>rosids</taxon>
        <taxon>fabids</taxon>
        <taxon>Malpighiales</taxon>
        <taxon>Salicaceae</taxon>
        <taxon>Saliceae</taxon>
        <taxon>Populus</taxon>
    </lineage>
</organism>
<dbReference type="SUPFAM" id="SSF51445">
    <property type="entry name" value="(Trans)glycosidases"/>
    <property type="match status" value="1"/>
</dbReference>